<name>A0ABT5LU43_9GAMM</name>
<evidence type="ECO:0000313" key="2">
    <source>
        <dbReference type="EMBL" id="MDC9597941.1"/>
    </source>
</evidence>
<evidence type="ECO:0000259" key="1">
    <source>
        <dbReference type="Pfam" id="PF07728"/>
    </source>
</evidence>
<sequence>MYKQPIDSFVHECQQLNSDMTVRYSSVSPGFTFSNTGRRGGERKYFFISLNQMITVIEDIQSNLSEFEPDNHYIERTWRDRFHNYINDAVVNALSTVQTLPLFNLINKIIYTANQLKQPFEDKVMYLNHDYLENTLNYLRSQVADEKSYIASLSMTGESDLSLPDDNTDMVSDGNTGFNKIYYGAPGTGKSYKVDTVVRNGICFRTVFHPDTQYTDFVGALKPRTTKDESGNVRITYEFRPGPFTRAFIEACRYKDQNKAVYLVIEELNRAPAAAVFGELFQLLDRKADGSSQYKIDIADPDMLAYINGELSEPVSSLVLPPNLSIIATMNSSDQAVMPMDTAFKRRWNFEYIPIDYARSTPGSLLIPVTTGNTNDIIRVSWRAFAEIINNKLKKLQIPEDRLLGHRFLSDDELSDDHTAKNTLCGKLFVYLWDDVLRHGSREDIFNTEQCNTFGELVDLFRNGGSVFTEELDTVFLDAAEKNVEKQEETE</sequence>
<dbReference type="PANTHER" id="PTHR37291">
    <property type="entry name" value="5-METHYLCYTOSINE-SPECIFIC RESTRICTION ENZYME B"/>
    <property type="match status" value="1"/>
</dbReference>
<dbReference type="InterPro" id="IPR027417">
    <property type="entry name" value="P-loop_NTPase"/>
</dbReference>
<dbReference type="RefSeq" id="WP_273576476.1">
    <property type="nucleotide sequence ID" value="NZ_JAQRFN010000019.1"/>
</dbReference>
<dbReference type="Gene3D" id="3.40.50.300">
    <property type="entry name" value="P-loop containing nucleotide triphosphate hydrolases"/>
    <property type="match status" value="1"/>
</dbReference>
<dbReference type="SUPFAM" id="SSF52540">
    <property type="entry name" value="P-loop containing nucleoside triphosphate hydrolases"/>
    <property type="match status" value="1"/>
</dbReference>
<dbReference type="Proteomes" id="UP001220225">
    <property type="component" value="Unassembled WGS sequence"/>
</dbReference>
<dbReference type="InterPro" id="IPR052934">
    <property type="entry name" value="Methyl-DNA_Rec/Restrict_Enz"/>
</dbReference>
<accession>A0ABT5LU43</accession>
<feature type="domain" description="ATPase dynein-related AAA" evidence="1">
    <location>
        <begin position="183"/>
        <end position="347"/>
    </location>
</feature>
<proteinExistence type="predicted"/>
<dbReference type="PANTHER" id="PTHR37291:SF1">
    <property type="entry name" value="TYPE IV METHYL-DIRECTED RESTRICTION ENZYME ECOKMCRB SUBUNIT"/>
    <property type="match status" value="1"/>
</dbReference>
<keyword evidence="3" id="KW-1185">Reference proteome</keyword>
<dbReference type="EMBL" id="JAQRFN010000019">
    <property type="protein sequence ID" value="MDC9597941.1"/>
    <property type="molecule type" value="Genomic_DNA"/>
</dbReference>
<reference evidence="2 3" key="1">
    <citation type="submission" date="2023-02" db="EMBL/GenBank/DDBJ databases">
        <title>Entomopathogenic bacteria.</title>
        <authorList>
            <person name="Machado R.A."/>
        </authorList>
    </citation>
    <scope>NUCLEOTIDE SEQUENCE [LARGE SCALE GENOMIC DNA]</scope>
    <source>
        <strain evidence="2 3">XENO-2</strain>
    </source>
</reference>
<evidence type="ECO:0000313" key="3">
    <source>
        <dbReference type="Proteomes" id="UP001220225"/>
    </source>
</evidence>
<organism evidence="2 3">
    <name type="scientific">Xenorhabdus anantnagensis</name>
    <dbReference type="NCBI Taxonomy" id="3025875"/>
    <lineage>
        <taxon>Bacteria</taxon>
        <taxon>Pseudomonadati</taxon>
        <taxon>Pseudomonadota</taxon>
        <taxon>Gammaproteobacteria</taxon>
        <taxon>Enterobacterales</taxon>
        <taxon>Morganellaceae</taxon>
        <taxon>Xenorhabdus</taxon>
    </lineage>
</organism>
<dbReference type="Pfam" id="PF07728">
    <property type="entry name" value="AAA_5"/>
    <property type="match status" value="1"/>
</dbReference>
<gene>
    <name evidence="2" type="ORF">PSI14_14055</name>
</gene>
<dbReference type="InterPro" id="IPR011704">
    <property type="entry name" value="ATPase_dyneun-rel_AAA"/>
</dbReference>
<comment type="caution">
    <text evidence="2">The sequence shown here is derived from an EMBL/GenBank/DDBJ whole genome shotgun (WGS) entry which is preliminary data.</text>
</comment>
<protein>
    <submittedName>
        <fullName evidence="2">AAA family ATPase</fullName>
    </submittedName>
</protein>